<reference evidence="3" key="1">
    <citation type="journal article" date="2019" name="Int. J. Syst. Evol. Microbiol.">
        <title>The Global Catalogue of Microorganisms (GCM) 10K type strain sequencing project: providing services to taxonomists for standard genome sequencing and annotation.</title>
        <authorList>
            <consortium name="The Broad Institute Genomics Platform"/>
            <consortium name="The Broad Institute Genome Sequencing Center for Infectious Disease"/>
            <person name="Wu L."/>
            <person name="Ma J."/>
        </authorList>
    </citation>
    <scope>NUCLEOTIDE SEQUENCE [LARGE SCALE GENOMIC DNA]</scope>
    <source>
        <strain evidence="3">CCUG 60214</strain>
    </source>
</reference>
<proteinExistence type="predicted"/>
<evidence type="ECO:0000313" key="3">
    <source>
        <dbReference type="Proteomes" id="UP001597168"/>
    </source>
</evidence>
<gene>
    <name evidence="2" type="ORF">ACFQ3T_00880</name>
</gene>
<sequence>MSGGTTVDLHRDPEFDGPQAVAWQLLNPSDDPAVCAALTTPAARARRILLVRIRPATVHRVHLAYDTLRAIGVTMRDVESQSVEPDELPRRTLYRLCGLRVAVLALDCPHSLNQATLDLARSWCDHLGARLVLISTAPIARPALTTSLDDLLDGGPPRHPPTPAYGADGPPDPTGSRFPDDDAPGTGLRPAPAQWSWGDDGWGRRRPGPDWDGAGRDIDPMSLPVDDFPTFRAACARLPHRQALDHVYTTAYTACATELALPHDARIQDRICTALFHGLTLHDPPLAVRMITLRAIQAAAFTHTGHWIGHDPTAYARPRPESLPGNLVPRHYLGTLQPVLDPLVAVANLLWGYLETDCDGLVMLRDHHLITEDLSPVVSVHPDTDLDDDATPPAATTGAGGPVTAPALVFGTTILQLPPWSLPLLRAYRCQRDHHRNRQPVVDPPLFVRDRAMLSHEVFSQAIYNGPPFDIAEDLRFADVEGTHIVTRGTSGERERRRGIAYRGMHPLLFWIVRRGLTVRDIRPDPVYPSTTPGTPPSHPAESGSDPGGETS</sequence>
<accession>A0ABW3QHM2</accession>
<evidence type="ECO:0000313" key="2">
    <source>
        <dbReference type="EMBL" id="MFD1145672.1"/>
    </source>
</evidence>
<feature type="compositionally biased region" description="Basic and acidic residues" evidence="1">
    <location>
        <begin position="201"/>
        <end position="218"/>
    </location>
</feature>
<protein>
    <submittedName>
        <fullName evidence="2">Uncharacterized protein</fullName>
    </submittedName>
</protein>
<dbReference type="EMBL" id="JBHTLK010000002">
    <property type="protein sequence ID" value="MFD1145672.1"/>
    <property type="molecule type" value="Genomic_DNA"/>
</dbReference>
<keyword evidence="3" id="KW-1185">Reference proteome</keyword>
<dbReference type="RefSeq" id="WP_380718622.1">
    <property type="nucleotide sequence ID" value="NZ_JBHTLK010000002.1"/>
</dbReference>
<name>A0ABW3QHM2_9PSEU</name>
<organism evidence="2 3">
    <name type="scientific">Saccharothrix hoggarensis</name>
    <dbReference type="NCBI Taxonomy" id="913853"/>
    <lineage>
        <taxon>Bacteria</taxon>
        <taxon>Bacillati</taxon>
        <taxon>Actinomycetota</taxon>
        <taxon>Actinomycetes</taxon>
        <taxon>Pseudonocardiales</taxon>
        <taxon>Pseudonocardiaceae</taxon>
        <taxon>Saccharothrix</taxon>
    </lineage>
</organism>
<comment type="caution">
    <text evidence="2">The sequence shown here is derived from an EMBL/GenBank/DDBJ whole genome shotgun (WGS) entry which is preliminary data.</text>
</comment>
<evidence type="ECO:0000256" key="1">
    <source>
        <dbReference type="SAM" id="MobiDB-lite"/>
    </source>
</evidence>
<feature type="compositionally biased region" description="Low complexity" evidence="1">
    <location>
        <begin position="391"/>
        <end position="401"/>
    </location>
</feature>
<dbReference type="Proteomes" id="UP001597168">
    <property type="component" value="Unassembled WGS sequence"/>
</dbReference>
<feature type="region of interest" description="Disordered" evidence="1">
    <location>
        <begin position="381"/>
        <end position="401"/>
    </location>
</feature>
<feature type="region of interest" description="Disordered" evidence="1">
    <location>
        <begin position="524"/>
        <end position="552"/>
    </location>
</feature>
<feature type="region of interest" description="Disordered" evidence="1">
    <location>
        <begin position="148"/>
        <end position="218"/>
    </location>
</feature>